<organism evidence="4 5">
    <name type="scientific">Brassica cretica</name>
    <name type="common">Mustard</name>
    <dbReference type="NCBI Taxonomy" id="69181"/>
    <lineage>
        <taxon>Eukaryota</taxon>
        <taxon>Viridiplantae</taxon>
        <taxon>Streptophyta</taxon>
        <taxon>Embryophyta</taxon>
        <taxon>Tracheophyta</taxon>
        <taxon>Spermatophyta</taxon>
        <taxon>Magnoliopsida</taxon>
        <taxon>eudicotyledons</taxon>
        <taxon>Gunneridae</taxon>
        <taxon>Pentapetalae</taxon>
        <taxon>rosids</taxon>
        <taxon>malvids</taxon>
        <taxon>Brassicales</taxon>
        <taxon>Brassicaceae</taxon>
        <taxon>Brassiceae</taxon>
        <taxon>Brassica</taxon>
    </lineage>
</organism>
<evidence type="ECO:0000313" key="5">
    <source>
        <dbReference type="Proteomes" id="UP000266723"/>
    </source>
</evidence>
<gene>
    <name evidence="4" type="ORF">DY000_02006076</name>
</gene>
<keyword evidence="5" id="KW-1185">Reference proteome</keyword>
<feature type="domain" description="DUF4283" evidence="2">
    <location>
        <begin position="55"/>
        <end position="112"/>
    </location>
</feature>
<evidence type="ECO:0008006" key="6">
    <source>
        <dbReference type="Google" id="ProtNLM"/>
    </source>
</evidence>
<dbReference type="PANTHER" id="PTHR31286:SF163">
    <property type="entry name" value="ZINC KNUCKLE CX2CX4HX4C DOMAIN-CONTAINING PROTEIN"/>
    <property type="match status" value="1"/>
</dbReference>
<accession>A0ABQ7BUG6</accession>
<dbReference type="InterPro" id="IPR025836">
    <property type="entry name" value="Zn_knuckle_CX2CX4HX4C"/>
</dbReference>
<evidence type="ECO:0000259" key="3">
    <source>
        <dbReference type="Pfam" id="PF14392"/>
    </source>
</evidence>
<feature type="compositionally biased region" description="Basic and acidic residues" evidence="1">
    <location>
        <begin position="303"/>
        <end position="313"/>
    </location>
</feature>
<evidence type="ECO:0000259" key="2">
    <source>
        <dbReference type="Pfam" id="PF14111"/>
    </source>
</evidence>
<reference evidence="4 5" key="1">
    <citation type="journal article" date="2020" name="BMC Genomics">
        <title>Intraspecific diversification of the crop wild relative Brassica cretica Lam. using demographic model selection.</title>
        <authorList>
            <person name="Kioukis A."/>
            <person name="Michalopoulou V.A."/>
            <person name="Briers L."/>
            <person name="Pirintsos S."/>
            <person name="Studholme D.J."/>
            <person name="Pavlidis P."/>
            <person name="Sarris P.F."/>
        </authorList>
    </citation>
    <scope>NUCLEOTIDE SEQUENCE [LARGE SCALE GENOMIC DNA]</scope>
    <source>
        <strain evidence="5">cv. PFS-1207/04</strain>
    </source>
</reference>
<dbReference type="EMBL" id="QGKV02000832">
    <property type="protein sequence ID" value="KAF3542612.1"/>
    <property type="molecule type" value="Genomic_DNA"/>
</dbReference>
<proteinExistence type="predicted"/>
<evidence type="ECO:0000313" key="4">
    <source>
        <dbReference type="EMBL" id="KAF3542612.1"/>
    </source>
</evidence>
<dbReference type="PANTHER" id="PTHR31286">
    <property type="entry name" value="GLYCINE-RICH CELL WALL STRUCTURAL PROTEIN 1.8-LIKE"/>
    <property type="match status" value="1"/>
</dbReference>
<dbReference type="Proteomes" id="UP000266723">
    <property type="component" value="Unassembled WGS sequence"/>
</dbReference>
<dbReference type="InterPro" id="IPR040256">
    <property type="entry name" value="At4g02000-like"/>
</dbReference>
<evidence type="ECO:0000256" key="1">
    <source>
        <dbReference type="SAM" id="MobiDB-lite"/>
    </source>
</evidence>
<feature type="compositionally biased region" description="Low complexity" evidence="1">
    <location>
        <begin position="273"/>
        <end position="284"/>
    </location>
</feature>
<dbReference type="InterPro" id="IPR025558">
    <property type="entry name" value="DUF4283"/>
</dbReference>
<dbReference type="Pfam" id="PF14111">
    <property type="entry name" value="DUF4283"/>
    <property type="match status" value="1"/>
</dbReference>
<feature type="region of interest" description="Disordered" evidence="1">
    <location>
        <begin position="257"/>
        <end position="313"/>
    </location>
</feature>
<dbReference type="Pfam" id="PF14392">
    <property type="entry name" value="zf-CCHC_4"/>
    <property type="match status" value="1"/>
</dbReference>
<protein>
    <recommendedName>
        <fullName evidence="6">DUF4283 domain-containing protein</fullName>
    </recommendedName>
</protein>
<feature type="domain" description="Zinc knuckle CX2CX4HX4C" evidence="3">
    <location>
        <begin position="190"/>
        <end position="217"/>
    </location>
</feature>
<comment type="caution">
    <text evidence="4">The sequence shown here is derived from an EMBL/GenBank/DDBJ whole genome shotgun (WGS) entry which is preliminary data.</text>
</comment>
<feature type="compositionally biased region" description="Basic and acidic residues" evidence="1">
    <location>
        <begin position="285"/>
        <end position="295"/>
    </location>
</feature>
<sequence length="313" mass="36290">MQSEDQHQEQAQNHQVYQQPDPTKVIWKALQNLKLGADRSRWTVHDDAQKKFIALPKAWQLVGKVEGQINDDGTVNFYFDTEHHLLMVLEKQPYNYKGWMVALDRWMNRERPTFLKQIPFKVRILKLPDVYRRHSMVESIGSKLGHVEEVTIVEPTTVKEAEVTVKVHFDVDDQISLTREVELIKGKPPVELDFRYEGLQKFCLLCGSLRHDFDVCSEYPKMQQRQFELMDIGTNPYATAQERNAAVSEYITIKETGESSGTATPMQAEHTSVVAVQRQRPQQRNLHDINIRQEESTSQQDEQGTKRKEVAEG</sequence>
<name>A0ABQ7BUG6_BRACR</name>